<feature type="region of interest" description="Disordered" evidence="1">
    <location>
        <begin position="1"/>
        <end position="74"/>
    </location>
</feature>
<name>A0A1J5RPQ0_9ZZZZ</name>
<evidence type="ECO:0000256" key="1">
    <source>
        <dbReference type="SAM" id="MobiDB-lite"/>
    </source>
</evidence>
<dbReference type="AlphaFoldDB" id="A0A1J5RPQ0"/>
<accession>A0A1J5RPQ0</accession>
<proteinExistence type="predicted"/>
<evidence type="ECO:0000313" key="2">
    <source>
        <dbReference type="EMBL" id="OIQ97998.1"/>
    </source>
</evidence>
<gene>
    <name evidence="2" type="ORF">GALL_199190</name>
</gene>
<protein>
    <submittedName>
        <fullName evidence="2">Uncharacterized protein</fullName>
    </submittedName>
</protein>
<feature type="compositionally biased region" description="Basic and acidic residues" evidence="1">
    <location>
        <begin position="26"/>
        <end position="35"/>
    </location>
</feature>
<comment type="caution">
    <text evidence="2">The sequence shown here is derived from an EMBL/GenBank/DDBJ whole genome shotgun (WGS) entry which is preliminary data.</text>
</comment>
<reference evidence="2" key="1">
    <citation type="submission" date="2016-10" db="EMBL/GenBank/DDBJ databases">
        <title>Sequence of Gallionella enrichment culture.</title>
        <authorList>
            <person name="Poehlein A."/>
            <person name="Muehling M."/>
            <person name="Daniel R."/>
        </authorList>
    </citation>
    <scope>NUCLEOTIDE SEQUENCE</scope>
</reference>
<organism evidence="2">
    <name type="scientific">mine drainage metagenome</name>
    <dbReference type="NCBI Taxonomy" id="410659"/>
    <lineage>
        <taxon>unclassified sequences</taxon>
        <taxon>metagenomes</taxon>
        <taxon>ecological metagenomes</taxon>
    </lineage>
</organism>
<feature type="compositionally biased region" description="Basic and acidic residues" evidence="1">
    <location>
        <begin position="53"/>
        <end position="72"/>
    </location>
</feature>
<dbReference type="EMBL" id="MLJW01000124">
    <property type="protein sequence ID" value="OIQ97998.1"/>
    <property type="molecule type" value="Genomic_DNA"/>
</dbReference>
<feature type="compositionally biased region" description="Low complexity" evidence="1">
    <location>
        <begin position="38"/>
        <end position="52"/>
    </location>
</feature>
<sequence length="165" mass="17606">MAIKRYGVKPPCDGLGAKTWSFGRAGQRDARERDTPYSSENAAGGNEANNEGRSNRLREITEPKSTHPHGEPIHALLGSWIGDASCASRDHECPVGTNCPHPRLPAGVIRSPWPETGAPRSGTGGRAACVGPCVIHCNPRWTRTIPLPCGIVRPDSEPVSGNGRQ</sequence>